<dbReference type="Proteomes" id="UP000291084">
    <property type="component" value="Chromosome 10"/>
</dbReference>
<organism evidence="1 2">
    <name type="scientific">Vigna angularis var. angularis</name>
    <dbReference type="NCBI Taxonomy" id="157739"/>
    <lineage>
        <taxon>Eukaryota</taxon>
        <taxon>Viridiplantae</taxon>
        <taxon>Streptophyta</taxon>
        <taxon>Embryophyta</taxon>
        <taxon>Tracheophyta</taxon>
        <taxon>Spermatophyta</taxon>
        <taxon>Magnoliopsida</taxon>
        <taxon>eudicotyledons</taxon>
        <taxon>Gunneridae</taxon>
        <taxon>Pentapetalae</taxon>
        <taxon>rosids</taxon>
        <taxon>fabids</taxon>
        <taxon>Fabales</taxon>
        <taxon>Fabaceae</taxon>
        <taxon>Papilionoideae</taxon>
        <taxon>50 kb inversion clade</taxon>
        <taxon>NPAAA clade</taxon>
        <taxon>indigoferoid/millettioid clade</taxon>
        <taxon>Phaseoleae</taxon>
        <taxon>Vigna</taxon>
    </lineage>
</organism>
<proteinExistence type="predicted"/>
<accession>A0A0S3T521</accession>
<dbReference type="EMBL" id="AP015043">
    <property type="protein sequence ID" value="BAU00312.1"/>
    <property type="molecule type" value="Genomic_DNA"/>
</dbReference>
<protein>
    <submittedName>
        <fullName evidence="1">Uncharacterized protein</fullName>
    </submittedName>
</protein>
<reference evidence="1 2" key="1">
    <citation type="journal article" date="2015" name="Sci. Rep.">
        <title>The power of single molecule real-time sequencing technology in the de novo assembly of a eukaryotic genome.</title>
        <authorList>
            <person name="Sakai H."/>
            <person name="Naito K."/>
            <person name="Ogiso-Tanaka E."/>
            <person name="Takahashi Y."/>
            <person name="Iseki K."/>
            <person name="Muto C."/>
            <person name="Satou K."/>
            <person name="Teruya K."/>
            <person name="Shiroma A."/>
            <person name="Shimoji M."/>
            <person name="Hirano T."/>
            <person name="Itoh T."/>
            <person name="Kaga A."/>
            <person name="Tomooka N."/>
        </authorList>
    </citation>
    <scope>NUCLEOTIDE SEQUENCE [LARGE SCALE GENOMIC DNA]</scope>
    <source>
        <strain evidence="2">cv. Shumari</strain>
    </source>
</reference>
<keyword evidence="2" id="KW-1185">Reference proteome</keyword>
<evidence type="ECO:0000313" key="1">
    <source>
        <dbReference type="EMBL" id="BAU00312.1"/>
    </source>
</evidence>
<evidence type="ECO:0000313" key="2">
    <source>
        <dbReference type="Proteomes" id="UP000291084"/>
    </source>
</evidence>
<sequence>MCHICSERVYHPFMRGGVHEGWSYGSSRGYDNLLFWNLLFFQSNICCYCGRHREQNYVIAGGKTCRITVGGTVMLNILMVHLSEIDGLYVHVTIQCIFTKLVHQGVIHDIHFLNFNNFEILVKTLILYNLLNLCMYISCGLYNVKN</sequence>
<gene>
    <name evidence="1" type="primary">Vigan.10G189500</name>
    <name evidence="1" type="ORF">VIGAN_10189500</name>
</gene>
<dbReference type="AlphaFoldDB" id="A0A0S3T521"/>
<name>A0A0S3T521_PHAAN</name>